<proteinExistence type="predicted"/>
<evidence type="ECO:0000313" key="1">
    <source>
        <dbReference type="Proteomes" id="UP000790787"/>
    </source>
</evidence>
<evidence type="ECO:0000313" key="2">
    <source>
        <dbReference type="RefSeq" id="XP_075099555.1"/>
    </source>
</evidence>
<dbReference type="RefSeq" id="XP_075099555.1">
    <property type="nucleotide sequence ID" value="XM_075243454.1"/>
</dbReference>
<sequence>MNLFMNNQRVDLFGLLKTKIKRAKAQQAALNLCIGWSFTTNLVKHPAGRIWVVWKPGVNDVNMTSVTEQLIHYMVQHRGTGKQFNITIVYGFNNQSMRTQLWKDNKSIHQQIKGSWAITEDFNCILSTEERMGSLVTMAEIREFKKCMEECSMQDMRSSGAFYTWSNKQPGGSRVLSRIDRVLVNFEWMTKLPASEVHYMQPGLFDHSPGIISWEGGGQ</sequence>
<dbReference type="Proteomes" id="UP000790787">
    <property type="component" value="Chromosome 22"/>
</dbReference>
<reference evidence="1" key="1">
    <citation type="journal article" date="2014" name="Nat. Commun.">
        <title>The tobacco genome sequence and its comparison with those of tomato and potato.</title>
        <authorList>
            <person name="Sierro N."/>
            <person name="Battey J.N."/>
            <person name="Ouadi S."/>
            <person name="Bakaher N."/>
            <person name="Bovet L."/>
            <person name="Willig A."/>
            <person name="Goepfert S."/>
            <person name="Peitsch M.C."/>
            <person name="Ivanov N.V."/>
        </authorList>
    </citation>
    <scope>NUCLEOTIDE SEQUENCE [LARGE SCALE GENOMIC DNA]</scope>
</reference>
<reference evidence="2" key="2">
    <citation type="submission" date="2025-08" db="UniProtKB">
        <authorList>
            <consortium name="RefSeq"/>
        </authorList>
    </citation>
    <scope>IDENTIFICATION</scope>
    <source>
        <tissue evidence="2">Leaf</tissue>
    </source>
</reference>
<gene>
    <name evidence="2" type="primary">LOC142176319</name>
</gene>
<name>A0AC58TQS9_TOBAC</name>
<organism evidence="1 2">
    <name type="scientific">Nicotiana tabacum</name>
    <name type="common">Common tobacco</name>
    <dbReference type="NCBI Taxonomy" id="4097"/>
    <lineage>
        <taxon>Eukaryota</taxon>
        <taxon>Viridiplantae</taxon>
        <taxon>Streptophyta</taxon>
        <taxon>Embryophyta</taxon>
        <taxon>Tracheophyta</taxon>
        <taxon>Spermatophyta</taxon>
        <taxon>Magnoliopsida</taxon>
        <taxon>eudicotyledons</taxon>
        <taxon>Gunneridae</taxon>
        <taxon>Pentapetalae</taxon>
        <taxon>asterids</taxon>
        <taxon>lamiids</taxon>
        <taxon>Solanales</taxon>
        <taxon>Solanaceae</taxon>
        <taxon>Nicotianoideae</taxon>
        <taxon>Nicotianeae</taxon>
        <taxon>Nicotiana</taxon>
    </lineage>
</organism>
<keyword evidence="1" id="KW-1185">Reference proteome</keyword>
<protein>
    <submittedName>
        <fullName evidence="2">Uncharacterized protein LOC142176319</fullName>
    </submittedName>
</protein>
<accession>A0AC58TQS9</accession>